<evidence type="ECO:0000313" key="3">
    <source>
        <dbReference type="Proteomes" id="UP000002601"/>
    </source>
</evidence>
<dbReference type="InterPro" id="IPR038740">
    <property type="entry name" value="BioF2-like_GNAT_dom"/>
</dbReference>
<feature type="domain" description="BioF2-like acetyltransferase" evidence="1">
    <location>
        <begin position="190"/>
        <end position="276"/>
    </location>
</feature>
<evidence type="ECO:0000313" key="2">
    <source>
        <dbReference type="EMBL" id="ACS81688.1"/>
    </source>
</evidence>
<keyword evidence="3" id="KW-1185">Reference proteome</keyword>
<dbReference type="STRING" id="526222.Desal_3642"/>
<sequence>MNQTQYNALTYWHDTPDQNFLKTAYAPTFKIDCCDCFGVAQLDPFFCYSSEVGLAITKFLSAYQLRILHGPVCENFEKQKLENWCEYLLSLSDAVRATSISVMPPYYNFFDNPALADDYDSVFTSAGFTRTKKHTVVLDIAQGEEAIFKKLKYETRRSVRRVAETDIKIVDLKKKEHIELWQDIKGRKSTIDTRRINNIAAQDNENYSYFVAVLDGEPLAWSGATWGKEVGYVEGITTAPAARYDKKKRFANYALQWHIIKEAIRREVKWFDYVGAEPDSGDPKKINIMKFKLSWGGELVSYNQYDKDINFLKSKLVQGIQFSNAYRKQLQQQYQARKK</sequence>
<dbReference type="EMBL" id="CP001649">
    <property type="protein sequence ID" value="ACS81688.1"/>
    <property type="molecule type" value="Genomic_DNA"/>
</dbReference>
<accession>C6BTX9</accession>
<dbReference type="InterPro" id="IPR016181">
    <property type="entry name" value="Acyl_CoA_acyltransferase"/>
</dbReference>
<evidence type="ECO:0000259" key="1">
    <source>
        <dbReference type="Pfam" id="PF13480"/>
    </source>
</evidence>
<dbReference type="PANTHER" id="PTHR36174">
    <property type="entry name" value="LIPID II:GLYCINE GLYCYLTRANSFERASE"/>
    <property type="match status" value="1"/>
</dbReference>
<dbReference type="Proteomes" id="UP000002601">
    <property type="component" value="Chromosome"/>
</dbReference>
<dbReference type="RefSeq" id="WP_015853504.1">
    <property type="nucleotide sequence ID" value="NC_012881.1"/>
</dbReference>
<organism evidence="2 3">
    <name type="scientific">Maridesulfovibrio salexigens (strain ATCC 14822 / DSM 2638 / NCIMB 8403 / VKM B-1763)</name>
    <name type="common">Desulfovibrio salexigens</name>
    <dbReference type="NCBI Taxonomy" id="526222"/>
    <lineage>
        <taxon>Bacteria</taxon>
        <taxon>Pseudomonadati</taxon>
        <taxon>Thermodesulfobacteriota</taxon>
        <taxon>Desulfovibrionia</taxon>
        <taxon>Desulfovibrionales</taxon>
        <taxon>Desulfovibrionaceae</taxon>
        <taxon>Maridesulfovibrio</taxon>
    </lineage>
</organism>
<dbReference type="SUPFAM" id="SSF55729">
    <property type="entry name" value="Acyl-CoA N-acyltransferases (Nat)"/>
    <property type="match status" value="1"/>
</dbReference>
<dbReference type="Gene3D" id="3.40.630.30">
    <property type="match status" value="1"/>
</dbReference>
<dbReference type="OrthoDB" id="9773932at2"/>
<protein>
    <recommendedName>
        <fullName evidence="1">BioF2-like acetyltransferase domain-containing protein</fullName>
    </recommendedName>
</protein>
<proteinExistence type="predicted"/>
<gene>
    <name evidence="2" type="ordered locus">Desal_3642</name>
</gene>
<reference evidence="2 3" key="1">
    <citation type="submission" date="2009-06" db="EMBL/GenBank/DDBJ databases">
        <title>Complete sequence of Desulfovibrio salexigens DSM 2638.</title>
        <authorList>
            <consortium name="US DOE Joint Genome Institute"/>
            <person name="Lucas S."/>
            <person name="Copeland A."/>
            <person name="Lapidus A."/>
            <person name="Glavina del Rio T."/>
            <person name="Tice H."/>
            <person name="Bruce D."/>
            <person name="Goodwin L."/>
            <person name="Pitluck S."/>
            <person name="Munk A.C."/>
            <person name="Brettin T."/>
            <person name="Detter J.C."/>
            <person name="Han C."/>
            <person name="Tapia R."/>
            <person name="Larimer F."/>
            <person name="Land M."/>
            <person name="Hauser L."/>
            <person name="Kyrpides N."/>
            <person name="Anderson I."/>
            <person name="Wall J.D."/>
            <person name="Arkin A.P."/>
            <person name="Dehal P."/>
            <person name="Chivian D."/>
            <person name="Giles B."/>
            <person name="Hazen T.C."/>
        </authorList>
    </citation>
    <scope>NUCLEOTIDE SEQUENCE [LARGE SCALE GENOMIC DNA]</scope>
    <source>
        <strain evidence="3">ATCC 14822 / DSM 2638 / NCIMB 8403 / VKM B-1763</strain>
    </source>
</reference>
<dbReference type="KEGG" id="dsa:Desal_3642"/>
<dbReference type="InterPro" id="IPR050644">
    <property type="entry name" value="PG_Glycine_Bridge_Synth"/>
</dbReference>
<name>C6BTX9_MARSD</name>
<dbReference type="PANTHER" id="PTHR36174:SF1">
    <property type="entry name" value="LIPID II:GLYCINE GLYCYLTRANSFERASE"/>
    <property type="match status" value="1"/>
</dbReference>
<dbReference type="Pfam" id="PF13480">
    <property type="entry name" value="Acetyltransf_6"/>
    <property type="match status" value="1"/>
</dbReference>
<dbReference type="HOGENOM" id="CLU_818174_0_0_7"/>
<dbReference type="AlphaFoldDB" id="C6BTX9"/>